<organism evidence="3 4">
    <name type="scientific">Periconia macrospinosa</name>
    <dbReference type="NCBI Taxonomy" id="97972"/>
    <lineage>
        <taxon>Eukaryota</taxon>
        <taxon>Fungi</taxon>
        <taxon>Dikarya</taxon>
        <taxon>Ascomycota</taxon>
        <taxon>Pezizomycotina</taxon>
        <taxon>Dothideomycetes</taxon>
        <taxon>Pleosporomycetidae</taxon>
        <taxon>Pleosporales</taxon>
        <taxon>Massarineae</taxon>
        <taxon>Periconiaceae</taxon>
        <taxon>Periconia</taxon>
    </lineage>
</organism>
<dbReference type="Gene3D" id="3.80.10.10">
    <property type="entry name" value="Ribonuclease Inhibitor"/>
    <property type="match status" value="1"/>
</dbReference>
<gene>
    <name evidence="3" type="ORF">DM02DRAFT_731400</name>
</gene>
<dbReference type="InterPro" id="IPR032675">
    <property type="entry name" value="LRR_dom_sf"/>
</dbReference>
<dbReference type="InterPro" id="IPR001810">
    <property type="entry name" value="F-box_dom"/>
</dbReference>
<sequence length="626" mass="71344">MSRPTLEALPENILDLVCEYLSCCDAKRKSLFAFSLVSNRCCAVSTRQRFKRVTLSVHDCDSLIYALGKWDQMLVKYGYGKVKQLKVIGNLPHYMFKELPMITKEDPGSFLYILNDTYDFNDVPESHYRYCWGSVHRELNPKTIAFQERGWQPLADFILKLPALQDLAWSLGNLLSDEISGERRYDRSDDIDPHEYAVATSSRLSYICAMGRSSAEDEERIARCDELNEAVLMALINRAPPTLEGVNINSCVEFIQCCFDVNLPTTPLFKKLRGDHSYGGKARLKSLTPQGYSDEIAFPLCRGCLQRWTERTDLEVLEHLAINSGSAGDIIDAVNVLLSVLNPLESLELNGPHNVQTIKHINRYHGLHLRMLYLTHTTELAIDSNLMSGIASSCPNLENIRFKMLRTGGNREEVATYQALGKMPRLKRATIAMDTLVFDPHPYSTEFSGKPRTYNTEEQMYFIRLELINSAIDETLLRAIFATISQSQAGVSTAAKLPFMSLEVVPWRRWELRAARPMRAPDGLCNNLDINARRQSKWECSRDPRDTHHDVLHVTHGPFTYDLLDGYSIYPGWYAIFLEAWKSLWPEFTGDFETNWHSLPLTGQEEVNTDGPRAGFERFPKQQGEV</sequence>
<protein>
    <recommendedName>
        <fullName evidence="2">F-box domain-containing protein</fullName>
    </recommendedName>
</protein>
<evidence type="ECO:0000313" key="3">
    <source>
        <dbReference type="EMBL" id="PVH96137.1"/>
    </source>
</evidence>
<dbReference type="STRING" id="97972.A0A2V1DDB3"/>
<feature type="domain" description="F-box" evidence="2">
    <location>
        <begin position="7"/>
        <end position="52"/>
    </location>
</feature>
<name>A0A2V1DDB3_9PLEO</name>
<keyword evidence="4" id="KW-1185">Reference proteome</keyword>
<dbReference type="Pfam" id="PF00646">
    <property type="entry name" value="F-box"/>
    <property type="match status" value="1"/>
</dbReference>
<reference evidence="3 4" key="1">
    <citation type="journal article" date="2018" name="Sci. Rep.">
        <title>Comparative genomics provides insights into the lifestyle and reveals functional heterogeneity of dark septate endophytic fungi.</title>
        <authorList>
            <person name="Knapp D.G."/>
            <person name="Nemeth J.B."/>
            <person name="Barry K."/>
            <person name="Hainaut M."/>
            <person name="Henrissat B."/>
            <person name="Johnson J."/>
            <person name="Kuo A."/>
            <person name="Lim J.H.P."/>
            <person name="Lipzen A."/>
            <person name="Nolan M."/>
            <person name="Ohm R.A."/>
            <person name="Tamas L."/>
            <person name="Grigoriev I.V."/>
            <person name="Spatafora J.W."/>
            <person name="Nagy L.G."/>
            <person name="Kovacs G.M."/>
        </authorList>
    </citation>
    <scope>NUCLEOTIDE SEQUENCE [LARGE SCALE GENOMIC DNA]</scope>
    <source>
        <strain evidence="3 4">DSE2036</strain>
    </source>
</reference>
<evidence type="ECO:0000256" key="1">
    <source>
        <dbReference type="SAM" id="MobiDB-lite"/>
    </source>
</evidence>
<dbReference type="Proteomes" id="UP000244855">
    <property type="component" value="Unassembled WGS sequence"/>
</dbReference>
<feature type="region of interest" description="Disordered" evidence="1">
    <location>
        <begin position="603"/>
        <end position="626"/>
    </location>
</feature>
<evidence type="ECO:0000313" key="4">
    <source>
        <dbReference type="Proteomes" id="UP000244855"/>
    </source>
</evidence>
<dbReference type="OrthoDB" id="3945550at2759"/>
<accession>A0A2V1DDB3</accession>
<dbReference type="AlphaFoldDB" id="A0A2V1DDB3"/>
<proteinExistence type="predicted"/>
<dbReference type="EMBL" id="KZ805473">
    <property type="protein sequence ID" value="PVH96137.1"/>
    <property type="molecule type" value="Genomic_DNA"/>
</dbReference>
<evidence type="ECO:0000259" key="2">
    <source>
        <dbReference type="Pfam" id="PF00646"/>
    </source>
</evidence>